<dbReference type="InterPro" id="IPR008271">
    <property type="entry name" value="Ser/Thr_kinase_AS"/>
</dbReference>
<keyword evidence="6" id="KW-0723">Serine/threonine-protein kinase</keyword>
<dbReference type="PANTHER" id="PTHR47691:SF3">
    <property type="entry name" value="HTH-TYPE TRANSCRIPTIONAL REGULATOR RV0890C-RELATED"/>
    <property type="match status" value="1"/>
</dbReference>
<dbReference type="GO" id="GO:0003677">
    <property type="term" value="F:DNA binding"/>
    <property type="evidence" value="ECO:0007669"/>
    <property type="project" value="InterPro"/>
</dbReference>
<gene>
    <name evidence="6" type="ORF">FNL38_1011326</name>
</gene>
<dbReference type="GO" id="GO:0006355">
    <property type="term" value="P:regulation of DNA-templated transcription"/>
    <property type="evidence" value="ECO:0007669"/>
    <property type="project" value="InterPro"/>
</dbReference>
<dbReference type="Pfam" id="PF13424">
    <property type="entry name" value="TPR_12"/>
    <property type="match status" value="1"/>
</dbReference>
<dbReference type="SUPFAM" id="SSF46894">
    <property type="entry name" value="C-terminal effector domain of the bipartite response regulators"/>
    <property type="match status" value="1"/>
</dbReference>
<dbReference type="PROSITE" id="PS50043">
    <property type="entry name" value="HTH_LUXR_2"/>
    <property type="match status" value="1"/>
</dbReference>
<keyword evidence="6" id="KW-0418">Kinase</keyword>
<organism evidence="6">
    <name type="scientific">Nocardia globerula</name>
    <dbReference type="NCBI Taxonomy" id="1818"/>
    <lineage>
        <taxon>Bacteria</taxon>
        <taxon>Bacillati</taxon>
        <taxon>Actinomycetota</taxon>
        <taxon>Actinomycetes</taxon>
        <taxon>Mycobacteriales</taxon>
        <taxon>Nocardiaceae</taxon>
        <taxon>Nocardia</taxon>
    </lineage>
</organism>
<reference evidence="6" key="1">
    <citation type="submission" date="2019-07" db="EMBL/GenBank/DDBJ databases">
        <title>Genomic Encyclopedia of Type Strains, Phase IV (KMG-IV): sequencing the most valuable type-strain genomes for metagenomic binning, comparative biology and taxonomic classification.</title>
        <authorList>
            <person name="Goeker M."/>
        </authorList>
    </citation>
    <scope>NUCLEOTIDE SEQUENCE</scope>
    <source>
        <strain evidence="6">DSM 44596</strain>
    </source>
</reference>
<dbReference type="SMART" id="SM00421">
    <property type="entry name" value="HTH_LUXR"/>
    <property type="match status" value="1"/>
</dbReference>
<dbReference type="Gene3D" id="3.30.200.20">
    <property type="entry name" value="Phosphorylase Kinase, domain 1"/>
    <property type="match status" value="1"/>
</dbReference>
<dbReference type="PRINTS" id="PR00038">
    <property type="entry name" value="HTHLUXR"/>
</dbReference>
<name>A0A652YZI4_NOCGL</name>
<dbReference type="Pfam" id="PF00931">
    <property type="entry name" value="NB-ARC"/>
    <property type="match status" value="1"/>
</dbReference>
<dbReference type="Gene3D" id="1.10.510.10">
    <property type="entry name" value="Transferase(Phosphotransferase) domain 1"/>
    <property type="match status" value="1"/>
</dbReference>
<dbReference type="PROSITE" id="PS00108">
    <property type="entry name" value="PROTEIN_KINASE_ST"/>
    <property type="match status" value="1"/>
</dbReference>
<keyword evidence="1 4" id="KW-0547">Nucleotide-binding</keyword>
<proteinExistence type="predicted"/>
<accession>A0A652YZI4</accession>
<dbReference type="CDD" id="cd14014">
    <property type="entry name" value="STKc_PknB_like"/>
    <property type="match status" value="1"/>
</dbReference>
<dbReference type="Gene3D" id="3.40.50.300">
    <property type="entry name" value="P-loop containing nucleotide triphosphate hydrolases"/>
    <property type="match status" value="1"/>
</dbReference>
<dbReference type="InterPro" id="IPR017441">
    <property type="entry name" value="Protein_kinase_ATP_BS"/>
</dbReference>
<dbReference type="InterPro" id="IPR016032">
    <property type="entry name" value="Sig_transdc_resp-reg_C-effctor"/>
</dbReference>
<evidence type="ECO:0000256" key="2">
    <source>
        <dbReference type="ARBA" id="ARBA00022840"/>
    </source>
</evidence>
<dbReference type="Pfam" id="PF13181">
    <property type="entry name" value="TPR_8"/>
    <property type="match status" value="1"/>
</dbReference>
<dbReference type="Gene3D" id="1.10.10.10">
    <property type="entry name" value="Winged helix-like DNA-binding domain superfamily/Winged helix DNA-binding domain"/>
    <property type="match status" value="1"/>
</dbReference>
<evidence type="ECO:0000256" key="3">
    <source>
        <dbReference type="PROSITE-ProRule" id="PRU00339"/>
    </source>
</evidence>
<keyword evidence="6" id="KW-0808">Transferase</keyword>
<dbReference type="SUPFAM" id="SSF52540">
    <property type="entry name" value="P-loop containing nucleoside triphosphate hydrolases"/>
    <property type="match status" value="1"/>
</dbReference>
<dbReference type="GO" id="GO:0004674">
    <property type="term" value="F:protein serine/threonine kinase activity"/>
    <property type="evidence" value="ECO:0007669"/>
    <property type="project" value="UniProtKB-KW"/>
</dbReference>
<dbReference type="InterPro" id="IPR036388">
    <property type="entry name" value="WH-like_DNA-bd_sf"/>
</dbReference>
<keyword evidence="3" id="KW-0802">TPR repeat</keyword>
<dbReference type="PROSITE" id="PS00107">
    <property type="entry name" value="PROTEIN_KINASE_ATP"/>
    <property type="match status" value="1"/>
</dbReference>
<dbReference type="InterPro" id="IPR019734">
    <property type="entry name" value="TPR_rpt"/>
</dbReference>
<evidence type="ECO:0000256" key="1">
    <source>
        <dbReference type="ARBA" id="ARBA00022741"/>
    </source>
</evidence>
<dbReference type="GO" id="GO:0043531">
    <property type="term" value="F:ADP binding"/>
    <property type="evidence" value="ECO:0007669"/>
    <property type="project" value="InterPro"/>
</dbReference>
<dbReference type="PROSITE" id="PS50011">
    <property type="entry name" value="PROTEIN_KINASE_DOM"/>
    <property type="match status" value="1"/>
</dbReference>
<feature type="region of interest" description="Disordered" evidence="5">
    <location>
        <begin position="298"/>
        <end position="340"/>
    </location>
</feature>
<dbReference type="Pfam" id="PF00069">
    <property type="entry name" value="Pkinase"/>
    <property type="match status" value="1"/>
</dbReference>
<dbReference type="AlphaFoldDB" id="A0A652YZI4"/>
<dbReference type="InterPro" id="IPR011009">
    <property type="entry name" value="Kinase-like_dom_sf"/>
</dbReference>
<feature type="repeat" description="TPR" evidence="3">
    <location>
        <begin position="862"/>
        <end position="895"/>
    </location>
</feature>
<dbReference type="SMART" id="SM00220">
    <property type="entry name" value="S_TKc"/>
    <property type="match status" value="1"/>
</dbReference>
<protein>
    <submittedName>
        <fullName evidence="6">Non-specific serine/threonine protein kinase</fullName>
    </submittedName>
</protein>
<dbReference type="Pfam" id="PF00196">
    <property type="entry name" value="GerE"/>
    <property type="match status" value="1"/>
</dbReference>
<dbReference type="GO" id="GO:0005524">
    <property type="term" value="F:ATP binding"/>
    <property type="evidence" value="ECO:0007669"/>
    <property type="project" value="UniProtKB-UniRule"/>
</dbReference>
<comment type="caution">
    <text evidence="6">The sequence shown here is derived from an EMBL/GenBank/DDBJ whole genome shotgun (WGS) entry which is preliminary data.</text>
</comment>
<evidence type="ECO:0000313" key="6">
    <source>
        <dbReference type="EMBL" id="TYQ08948.1"/>
    </source>
</evidence>
<dbReference type="SUPFAM" id="SSF56112">
    <property type="entry name" value="Protein kinase-like (PK-like)"/>
    <property type="match status" value="1"/>
</dbReference>
<dbReference type="InterPro" id="IPR002182">
    <property type="entry name" value="NB-ARC"/>
</dbReference>
<feature type="compositionally biased region" description="Polar residues" evidence="5">
    <location>
        <begin position="306"/>
        <end position="318"/>
    </location>
</feature>
<evidence type="ECO:0000256" key="5">
    <source>
        <dbReference type="SAM" id="MobiDB-lite"/>
    </source>
</evidence>
<dbReference type="Gene3D" id="1.25.40.10">
    <property type="entry name" value="Tetratricopeptide repeat domain"/>
    <property type="match status" value="1"/>
</dbReference>
<dbReference type="InterPro" id="IPR027417">
    <property type="entry name" value="P-loop_NTPase"/>
</dbReference>
<dbReference type="SUPFAM" id="SSF48452">
    <property type="entry name" value="TPR-like"/>
    <property type="match status" value="1"/>
</dbReference>
<dbReference type="EMBL" id="VNIQ01000001">
    <property type="protein sequence ID" value="TYQ08948.1"/>
    <property type="molecule type" value="Genomic_DNA"/>
</dbReference>
<sequence>MIENHPPPTQLGEVTQHDGPTRADLVTAELTVAGFADAREIGRGGFGVVFRCSQPALDRVVAVKVLTGEFDSENLARFLREQRAMGRLTGHPNILNVLSVGATSSGRPYIVMPYHLQGSMAAWIHAHGRFECEAACRLGIKVAGALETAHRAGILHRDVKPANVLLSDYGEPELADFGIAHVNGYRNDRPRVHVVDAFETAKGIVTGSPAFTAPEILRGDQSDAAADIYSLGATLLAAISGRQVPDVATEPDLPHDLRVVLEHAMAVYPGDRPTSAAEFGEELRQTQRRRGWSLDEMALNPELGDPNSNSSKPRTTFSPPRGTGPVSGNASTRGRDDMGNLPLDLTSFVGRRRELTETKKALAANRLVTLAGVGGVGKTRLALQVARSCRQAFPDGVWLVELGEIRDEPLVAETVTASLGLRNLSARPVQQTLVEHLRPHRTLLVLDNCEQMLDAIAALAQALLQTCPELRILATSREPLGIGGESVLRLSPLTVPDHDQTPSLQGLSGYDAVTLFIERACAVLPTFAITEDNRASVTQICHQLDGLPLPIELAAARLRSMSTTQILEHLTDRYRLLTGGNRTAPTRQQTLQLCMDWSYDLCTPLEQKLWARLSVFTGGFELDAVEGICADELTSADVLDVLVSLIDKSILIREEPTSVVRYRFLETLREYGAEKLKESGEAGQLHRRHREWFEQLALRAAAEWIGPNQLDWIDRLGREQPNLHEAMELCISESGVDHTEAGLRMAVAIFPFWFSRGLFSEARHWFDRILACDSETPTVARLEALYADCRLASIQGDTEAGAALAEEARASAESLGSPDADALASYACGVLALFSGNPKQAVTDISHAFEVFRPEDNLLRHVWALNHLGLAYHQIGDTSRAIACYEESLSITEPLGEIVYRGRSCWNLGLALWSDGNQARAKSQLKKGLTLARLVDDPFGSAWCMEVLAWIAADAKRYGHAAALMGAVQTLLDEIDTPAIRVLGMTANHEECARVSKLQLGARKFDTEFKKGAKLKISEATALALDENPPVTVPSNQIGPSLTKRESEVADLVAQGLTNKAIAAKLVISIRTAQGHVEHILTKLGFSSRAQIAGWVVEQARNVT</sequence>
<dbReference type="PROSITE" id="PS50005">
    <property type="entry name" value="TPR"/>
    <property type="match status" value="1"/>
</dbReference>
<dbReference type="SMART" id="SM00028">
    <property type="entry name" value="TPR"/>
    <property type="match status" value="3"/>
</dbReference>
<keyword evidence="2 4" id="KW-0067">ATP-binding</keyword>
<dbReference type="InterPro" id="IPR011990">
    <property type="entry name" value="TPR-like_helical_dom_sf"/>
</dbReference>
<dbReference type="InterPro" id="IPR000792">
    <property type="entry name" value="Tscrpt_reg_LuxR_C"/>
</dbReference>
<feature type="binding site" evidence="4">
    <location>
        <position position="64"/>
    </location>
    <ligand>
        <name>ATP</name>
        <dbReference type="ChEBI" id="CHEBI:30616"/>
    </ligand>
</feature>
<dbReference type="InterPro" id="IPR000719">
    <property type="entry name" value="Prot_kinase_dom"/>
</dbReference>
<dbReference type="PANTHER" id="PTHR47691">
    <property type="entry name" value="REGULATOR-RELATED"/>
    <property type="match status" value="1"/>
</dbReference>
<evidence type="ECO:0000256" key="4">
    <source>
        <dbReference type="PROSITE-ProRule" id="PRU10141"/>
    </source>
</evidence>
<dbReference type="PRINTS" id="PR00364">
    <property type="entry name" value="DISEASERSIST"/>
</dbReference>
<dbReference type="CDD" id="cd06170">
    <property type="entry name" value="LuxR_C_like"/>
    <property type="match status" value="1"/>
</dbReference>